<organism evidence="1 2">
    <name type="scientific">Alternaria gaisen</name>
    <dbReference type="NCBI Taxonomy" id="167740"/>
    <lineage>
        <taxon>Eukaryota</taxon>
        <taxon>Fungi</taxon>
        <taxon>Dikarya</taxon>
        <taxon>Ascomycota</taxon>
        <taxon>Pezizomycotina</taxon>
        <taxon>Dothideomycetes</taxon>
        <taxon>Pleosporomycetidae</taxon>
        <taxon>Pleosporales</taxon>
        <taxon>Pleosporineae</taxon>
        <taxon>Pleosporaceae</taxon>
        <taxon>Alternaria</taxon>
        <taxon>Alternaria sect. Alternaria</taxon>
    </lineage>
</organism>
<gene>
    <name evidence="1" type="ORF">AG0111_0g9566</name>
</gene>
<evidence type="ECO:0000313" key="1">
    <source>
        <dbReference type="EMBL" id="KAB2102071.1"/>
    </source>
</evidence>
<name>A0ACB6FCB0_9PLEO</name>
<protein>
    <submittedName>
        <fullName evidence="1">Uncharacterized protein</fullName>
    </submittedName>
</protein>
<keyword evidence="2" id="KW-1185">Reference proteome</keyword>
<reference evidence="1 2" key="1">
    <citation type="journal article" date="2019" name="bioRxiv">
        <title>Genomics, evolutionary history and diagnostics of the Alternaria alternata species group including apple and Asian pear pathotypes.</title>
        <authorList>
            <person name="Armitage A.D."/>
            <person name="Cockerton H.M."/>
            <person name="Sreenivasaprasad S."/>
            <person name="Woodhall J.W."/>
            <person name="Lane C.R."/>
            <person name="Harrison R.J."/>
            <person name="Clarkson J.P."/>
        </authorList>
    </citation>
    <scope>NUCLEOTIDE SEQUENCE [LARGE SCALE GENOMIC DNA]</scope>
    <source>
        <strain evidence="1 2">FERA 650</strain>
    </source>
</reference>
<accession>A0ACB6FCB0</accession>
<dbReference type="Proteomes" id="UP000293547">
    <property type="component" value="Unassembled WGS sequence"/>
</dbReference>
<dbReference type="EMBL" id="PDWZ02000010">
    <property type="protein sequence ID" value="KAB2102071.1"/>
    <property type="molecule type" value="Genomic_DNA"/>
</dbReference>
<proteinExistence type="predicted"/>
<evidence type="ECO:0000313" key="2">
    <source>
        <dbReference type="Proteomes" id="UP000293547"/>
    </source>
</evidence>
<sequence>MTPPRRPLSPQKEGRISLASYSFQNKQIRSQRQAAKLFNVPRSTLYDRLQGSQPKAIANAQKRKLSPTEEQSLVHWILDLDRRGFPPQIIDVRRMADALLAGRGQYPPPPPVGKNWVSRFVNSQSELQTKWNRKFHSQRARCEDPVVIAAWFKLVEETRQAYGILDTDTYNFDETGFMMGVAATSKVVTSSDTVGRAVTIQPGNRDWVTTIECINASGWCLPPFVILSGKLHQASGRWVLG</sequence>
<comment type="caution">
    <text evidence="1">The sequence shown here is derived from an EMBL/GenBank/DDBJ whole genome shotgun (WGS) entry which is preliminary data.</text>
</comment>